<proteinExistence type="predicted"/>
<keyword evidence="3" id="KW-0805">Transcription regulation</keyword>
<dbReference type="PANTHER" id="PTHR43280:SF2">
    <property type="entry name" value="HTH-TYPE TRANSCRIPTIONAL REGULATOR EXSA"/>
    <property type="match status" value="1"/>
</dbReference>
<keyword evidence="2" id="KW-0808">Transferase</keyword>
<dbReference type="InterPro" id="IPR004026">
    <property type="entry name" value="Ada_DNA_repair_Zn-bd"/>
</dbReference>
<evidence type="ECO:0000313" key="8">
    <source>
        <dbReference type="EMBL" id="MED1204100.1"/>
    </source>
</evidence>
<evidence type="ECO:0000256" key="6">
    <source>
        <dbReference type="ARBA" id="ARBA00023163"/>
    </source>
</evidence>
<comment type="caution">
    <text evidence="8">The sequence shown here is derived from an EMBL/GenBank/DDBJ whole genome shotgun (WGS) entry which is preliminary data.</text>
</comment>
<accession>A0ABU6MHE3</accession>
<dbReference type="PIRSF" id="PIRSF000408">
    <property type="entry name" value="Alkyltransferas_AdaA"/>
    <property type="match status" value="1"/>
</dbReference>
<dbReference type="Proteomes" id="UP001341444">
    <property type="component" value="Unassembled WGS sequence"/>
</dbReference>
<keyword evidence="5" id="KW-0010">Activator</keyword>
<dbReference type="Pfam" id="PF12833">
    <property type="entry name" value="HTH_18"/>
    <property type="match status" value="1"/>
</dbReference>
<dbReference type="InterPro" id="IPR016220">
    <property type="entry name" value="Me-P-triester_DNA_alkyl-Trfase"/>
</dbReference>
<comment type="cofactor">
    <cofactor evidence="1">
        <name>Zn(2+)</name>
        <dbReference type="ChEBI" id="CHEBI:29105"/>
    </cofactor>
</comment>
<keyword evidence="9" id="KW-1185">Reference proteome</keyword>
<reference evidence="8 9" key="1">
    <citation type="submission" date="2023-03" db="EMBL/GenBank/DDBJ databases">
        <title>Bacillus Genome Sequencing.</title>
        <authorList>
            <person name="Dunlap C."/>
        </authorList>
    </citation>
    <scope>NUCLEOTIDE SEQUENCE [LARGE SCALE GENOMIC DNA]</scope>
    <source>
        <strain evidence="8 9">B-23453</strain>
    </source>
</reference>
<gene>
    <name evidence="8" type="ORF">P4T90_13655</name>
</gene>
<dbReference type="InterPro" id="IPR018060">
    <property type="entry name" value="HTH_AraC"/>
</dbReference>
<keyword evidence="6" id="KW-0804">Transcription</keyword>
<evidence type="ECO:0000256" key="1">
    <source>
        <dbReference type="ARBA" id="ARBA00001947"/>
    </source>
</evidence>
<dbReference type="Pfam" id="PF02805">
    <property type="entry name" value="Ada_Zn_binding"/>
    <property type="match status" value="1"/>
</dbReference>
<keyword evidence="2" id="KW-0489">Methyltransferase</keyword>
<dbReference type="SUPFAM" id="SSF46689">
    <property type="entry name" value="Homeodomain-like"/>
    <property type="match status" value="2"/>
</dbReference>
<evidence type="ECO:0000256" key="5">
    <source>
        <dbReference type="ARBA" id="ARBA00023159"/>
    </source>
</evidence>
<dbReference type="EMBL" id="JARMAB010000020">
    <property type="protein sequence ID" value="MED1204100.1"/>
    <property type="molecule type" value="Genomic_DNA"/>
</dbReference>
<keyword evidence="4" id="KW-0238">DNA-binding</keyword>
<dbReference type="Gene3D" id="3.40.10.10">
    <property type="entry name" value="DNA Methylphosphotriester Repair Domain"/>
    <property type="match status" value="1"/>
</dbReference>
<evidence type="ECO:0000313" key="9">
    <source>
        <dbReference type="Proteomes" id="UP001341444"/>
    </source>
</evidence>
<evidence type="ECO:0000256" key="3">
    <source>
        <dbReference type="ARBA" id="ARBA00023015"/>
    </source>
</evidence>
<protein>
    <submittedName>
        <fullName evidence="8">Ada metal-binding domain-containing protein</fullName>
    </submittedName>
</protein>
<dbReference type="InterPro" id="IPR035451">
    <property type="entry name" value="Ada-like_dom_sf"/>
</dbReference>
<dbReference type="RefSeq" id="WP_066263851.1">
    <property type="nucleotide sequence ID" value="NZ_JARMAB010000020.1"/>
</dbReference>
<feature type="domain" description="HTH araC/xylS-type" evidence="7">
    <location>
        <begin position="84"/>
        <end position="182"/>
    </location>
</feature>
<evidence type="ECO:0000256" key="4">
    <source>
        <dbReference type="ARBA" id="ARBA00023125"/>
    </source>
</evidence>
<dbReference type="InterPro" id="IPR009057">
    <property type="entry name" value="Homeodomain-like_sf"/>
</dbReference>
<name>A0ABU6MHE3_9BACI</name>
<dbReference type="SUPFAM" id="SSF57884">
    <property type="entry name" value="Ada DNA repair protein, N-terminal domain (N-Ada 10)"/>
    <property type="match status" value="1"/>
</dbReference>
<organism evidence="8 9">
    <name type="scientific">Heyndrickxia acidicola</name>
    <dbReference type="NCBI Taxonomy" id="209389"/>
    <lineage>
        <taxon>Bacteria</taxon>
        <taxon>Bacillati</taxon>
        <taxon>Bacillota</taxon>
        <taxon>Bacilli</taxon>
        <taxon>Bacillales</taxon>
        <taxon>Bacillaceae</taxon>
        <taxon>Heyndrickxia</taxon>
    </lineage>
</organism>
<sequence length="185" mass="21826">MSIDLLFDEMWEKFLVCDGEYDGIFFTAVKTTKIYCRPSCRSRKPKKSNVEFYFKRIEAEKSGYRPCKRCQPEKEQTPQMCLINNVISFLLENYKQNILLEDISKHVGVSSFYLERLFKQLTSETPRTYLEKVRIDKASHLLKTTDLPVIDICFESGFRSLSNFYKVFRGVNECSPSHYRKKMSC</sequence>
<dbReference type="PANTHER" id="PTHR43280">
    <property type="entry name" value="ARAC-FAMILY TRANSCRIPTIONAL REGULATOR"/>
    <property type="match status" value="1"/>
</dbReference>
<evidence type="ECO:0000259" key="7">
    <source>
        <dbReference type="PROSITE" id="PS01124"/>
    </source>
</evidence>
<evidence type="ECO:0000256" key="2">
    <source>
        <dbReference type="ARBA" id="ARBA00022603"/>
    </source>
</evidence>
<dbReference type="PROSITE" id="PS01124">
    <property type="entry name" value="HTH_ARAC_FAMILY_2"/>
    <property type="match status" value="1"/>
</dbReference>
<dbReference type="SMART" id="SM00342">
    <property type="entry name" value="HTH_ARAC"/>
    <property type="match status" value="1"/>
</dbReference>
<dbReference type="Gene3D" id="1.10.10.60">
    <property type="entry name" value="Homeodomain-like"/>
    <property type="match status" value="2"/>
</dbReference>